<gene>
    <name evidence="2" type="ORF">H9564_05415</name>
</gene>
<dbReference type="Proteomes" id="UP000616837">
    <property type="component" value="Unassembled WGS sequence"/>
</dbReference>
<evidence type="ECO:0008006" key="4">
    <source>
        <dbReference type="Google" id="ProtNLM"/>
    </source>
</evidence>
<dbReference type="PRINTS" id="PR01003">
    <property type="entry name" value="FLGFLIH"/>
</dbReference>
<evidence type="ECO:0000313" key="3">
    <source>
        <dbReference type="Proteomes" id="UP000616837"/>
    </source>
</evidence>
<organism evidence="2 3">
    <name type="scientific">Limosilactobacillus avistercoris</name>
    <dbReference type="NCBI Taxonomy" id="2762243"/>
    <lineage>
        <taxon>Bacteria</taxon>
        <taxon>Bacillati</taxon>
        <taxon>Bacillota</taxon>
        <taxon>Bacilli</taxon>
        <taxon>Lactobacillales</taxon>
        <taxon>Lactobacillaceae</taxon>
        <taxon>Limosilactobacillus</taxon>
    </lineage>
</organism>
<proteinExistence type="predicted"/>
<feature type="region of interest" description="Disordered" evidence="1">
    <location>
        <begin position="1"/>
        <end position="70"/>
    </location>
</feature>
<sequence>MQRSLYEMDMENARNEAVKEGHERDLQQGLQEGPQEGRERGLQEGRKQGLEQGQKEGLQQGLEQGLEQVVQQGSDNERLALVTDLIKSGQSKDQVISFLTNIRKMELTEAEGYYQKAIKAMH</sequence>
<evidence type="ECO:0000313" key="2">
    <source>
        <dbReference type="EMBL" id="MBD7895145.1"/>
    </source>
</evidence>
<keyword evidence="3" id="KW-1185">Reference proteome</keyword>
<comment type="caution">
    <text evidence="2">The sequence shown here is derived from an EMBL/GenBank/DDBJ whole genome shotgun (WGS) entry which is preliminary data.</text>
</comment>
<dbReference type="InterPro" id="IPR000563">
    <property type="entry name" value="Flag_FliH"/>
</dbReference>
<feature type="compositionally biased region" description="Low complexity" evidence="1">
    <location>
        <begin position="50"/>
        <end position="70"/>
    </location>
</feature>
<dbReference type="RefSeq" id="WP_191684483.1">
    <property type="nucleotide sequence ID" value="NZ_JACSQW010000012.1"/>
</dbReference>
<reference evidence="2 3" key="1">
    <citation type="submission" date="2020-08" db="EMBL/GenBank/DDBJ databases">
        <title>A Genomic Blueprint of the Chicken Gut Microbiome.</title>
        <authorList>
            <person name="Gilroy R."/>
            <person name="Ravi A."/>
            <person name="Getino M."/>
            <person name="Pursley I."/>
            <person name="Horton D.L."/>
            <person name="Alikhan N.-F."/>
            <person name="Baker D."/>
            <person name="Gharbi K."/>
            <person name="Hall N."/>
            <person name="Watson M."/>
            <person name="Adriaenssens E.M."/>
            <person name="Foster-Nyarko E."/>
            <person name="Jarju S."/>
            <person name="Secka A."/>
            <person name="Antonio M."/>
            <person name="Oren A."/>
            <person name="Chaudhuri R."/>
            <person name="La Ragione R.M."/>
            <person name="Hildebrand F."/>
            <person name="Pallen M.J."/>
        </authorList>
    </citation>
    <scope>NUCLEOTIDE SEQUENCE [LARGE SCALE GENOMIC DNA]</scope>
    <source>
        <strain evidence="2 3">Sa3CUN2</strain>
    </source>
</reference>
<evidence type="ECO:0000256" key="1">
    <source>
        <dbReference type="SAM" id="MobiDB-lite"/>
    </source>
</evidence>
<accession>A0ABR8PCX2</accession>
<dbReference type="EMBL" id="JACSQW010000012">
    <property type="protein sequence ID" value="MBD7895145.1"/>
    <property type="molecule type" value="Genomic_DNA"/>
</dbReference>
<protein>
    <recommendedName>
        <fullName evidence="4">Essential protein Yae1 N-terminal domain-containing protein</fullName>
    </recommendedName>
</protein>
<feature type="compositionally biased region" description="Basic and acidic residues" evidence="1">
    <location>
        <begin position="11"/>
        <end position="26"/>
    </location>
</feature>
<name>A0ABR8PCX2_9LACO</name>
<feature type="compositionally biased region" description="Basic and acidic residues" evidence="1">
    <location>
        <begin position="35"/>
        <end position="49"/>
    </location>
</feature>